<keyword evidence="2" id="KW-1185">Reference proteome</keyword>
<dbReference type="AlphaFoldDB" id="A0A1R3JXT3"/>
<dbReference type="Proteomes" id="UP000187203">
    <property type="component" value="Unassembled WGS sequence"/>
</dbReference>
<accession>A0A1R3JXT3</accession>
<evidence type="ECO:0000313" key="2">
    <source>
        <dbReference type="Proteomes" id="UP000187203"/>
    </source>
</evidence>
<reference evidence="2" key="1">
    <citation type="submission" date="2013-09" db="EMBL/GenBank/DDBJ databases">
        <title>Corchorus olitorius genome sequencing.</title>
        <authorList>
            <person name="Alam M."/>
            <person name="Haque M.S."/>
            <person name="Islam M.S."/>
            <person name="Emdad E.M."/>
            <person name="Islam M.M."/>
            <person name="Ahmed B."/>
            <person name="Halim A."/>
            <person name="Hossen Q.M.M."/>
            <person name="Hossain M.Z."/>
            <person name="Ahmed R."/>
            <person name="Khan M.M."/>
            <person name="Islam R."/>
            <person name="Rashid M.M."/>
            <person name="Khan S.A."/>
            <person name="Rahman M.S."/>
            <person name="Alam M."/>
            <person name="Yahiya A.S."/>
            <person name="Khan M.S."/>
            <person name="Azam M.S."/>
            <person name="Haque T."/>
            <person name="Lashkar M.Z.H."/>
            <person name="Akhand A.I."/>
            <person name="Morshed G."/>
            <person name="Roy S."/>
            <person name="Uddin K.S."/>
            <person name="Rabeya T."/>
            <person name="Hossain A.S."/>
            <person name="Chowdhury A."/>
            <person name="Snigdha A.R."/>
            <person name="Mortoza M.S."/>
            <person name="Matin S.A."/>
            <person name="Hoque S.M.E."/>
            <person name="Islam M.K."/>
            <person name="Roy D.K."/>
            <person name="Haider R."/>
            <person name="Moosa M.M."/>
            <person name="Elias S.M."/>
            <person name="Hasan A.M."/>
            <person name="Jahan S."/>
            <person name="Shafiuddin M."/>
            <person name="Mahmood N."/>
            <person name="Shommy N.S."/>
        </authorList>
    </citation>
    <scope>NUCLEOTIDE SEQUENCE [LARGE SCALE GENOMIC DNA]</scope>
    <source>
        <strain evidence="2">cv. O-4</strain>
    </source>
</reference>
<sequence length="130" mass="14715">MAVSKLQGREWFGAAMLARDHGGNTVLICRSIMASSVMAARLLIIRLSFERLKRQGVERLWCKAGGKKWLNPIAGNTVVDWRLHPVHEDINKLRESFEFLGIFTASHPLAREVKKLADKAAETRVSYSWP</sequence>
<gene>
    <name evidence="1" type="ORF">COLO4_13195</name>
</gene>
<dbReference type="EMBL" id="AWUE01015093">
    <property type="protein sequence ID" value="OMO99625.1"/>
    <property type="molecule type" value="Genomic_DNA"/>
</dbReference>
<comment type="caution">
    <text evidence="1">The sequence shown here is derived from an EMBL/GenBank/DDBJ whole genome shotgun (WGS) entry which is preliminary data.</text>
</comment>
<name>A0A1R3JXT3_9ROSI</name>
<evidence type="ECO:0000313" key="1">
    <source>
        <dbReference type="EMBL" id="OMO99625.1"/>
    </source>
</evidence>
<proteinExistence type="predicted"/>
<organism evidence="1 2">
    <name type="scientific">Corchorus olitorius</name>
    <dbReference type="NCBI Taxonomy" id="93759"/>
    <lineage>
        <taxon>Eukaryota</taxon>
        <taxon>Viridiplantae</taxon>
        <taxon>Streptophyta</taxon>
        <taxon>Embryophyta</taxon>
        <taxon>Tracheophyta</taxon>
        <taxon>Spermatophyta</taxon>
        <taxon>Magnoliopsida</taxon>
        <taxon>eudicotyledons</taxon>
        <taxon>Gunneridae</taxon>
        <taxon>Pentapetalae</taxon>
        <taxon>rosids</taxon>
        <taxon>malvids</taxon>
        <taxon>Malvales</taxon>
        <taxon>Malvaceae</taxon>
        <taxon>Grewioideae</taxon>
        <taxon>Apeibeae</taxon>
        <taxon>Corchorus</taxon>
    </lineage>
</organism>
<protein>
    <submittedName>
        <fullName evidence="1">Uncharacterized protein</fullName>
    </submittedName>
</protein>